<proteinExistence type="predicted"/>
<organism evidence="1 2">
    <name type="scientific">Devosia nitrariae</name>
    <dbReference type="NCBI Taxonomy" id="2071872"/>
    <lineage>
        <taxon>Bacteria</taxon>
        <taxon>Pseudomonadati</taxon>
        <taxon>Pseudomonadota</taxon>
        <taxon>Alphaproteobacteria</taxon>
        <taxon>Hyphomicrobiales</taxon>
        <taxon>Devosiaceae</taxon>
        <taxon>Devosia</taxon>
    </lineage>
</organism>
<name>A0ABQ5W0D8_9HYPH</name>
<protein>
    <submittedName>
        <fullName evidence="1">Uncharacterized protein</fullName>
    </submittedName>
</protein>
<comment type="caution">
    <text evidence="1">The sequence shown here is derived from an EMBL/GenBank/DDBJ whole genome shotgun (WGS) entry which is preliminary data.</text>
</comment>
<evidence type="ECO:0000313" key="2">
    <source>
        <dbReference type="Proteomes" id="UP001156691"/>
    </source>
</evidence>
<evidence type="ECO:0000313" key="1">
    <source>
        <dbReference type="EMBL" id="GLQ53529.1"/>
    </source>
</evidence>
<dbReference type="RefSeq" id="WP_284338977.1">
    <property type="nucleotide sequence ID" value="NZ_BSNS01000004.1"/>
</dbReference>
<dbReference type="EMBL" id="BSNS01000004">
    <property type="protein sequence ID" value="GLQ53529.1"/>
    <property type="molecule type" value="Genomic_DNA"/>
</dbReference>
<dbReference type="Proteomes" id="UP001156691">
    <property type="component" value="Unassembled WGS sequence"/>
</dbReference>
<accession>A0ABQ5W0D8</accession>
<gene>
    <name evidence="1" type="ORF">GCM10010862_07880</name>
</gene>
<keyword evidence="2" id="KW-1185">Reference proteome</keyword>
<sequence>MTIKEDDFKTGLAAVVDDLHKAGTKDAEAMLLLGRLASDLSGQIKASNWSQAKKRMSRADYNTLLESFREGGNTHVQEGRIKQAYAVQALAMSLIAPTYTSPEIKQGGQLLDELIDRTIVFYRRSRKKGV</sequence>
<reference evidence="2" key="1">
    <citation type="journal article" date="2019" name="Int. J. Syst. Evol. Microbiol.">
        <title>The Global Catalogue of Microorganisms (GCM) 10K type strain sequencing project: providing services to taxonomists for standard genome sequencing and annotation.</title>
        <authorList>
            <consortium name="The Broad Institute Genomics Platform"/>
            <consortium name="The Broad Institute Genome Sequencing Center for Infectious Disease"/>
            <person name="Wu L."/>
            <person name="Ma J."/>
        </authorList>
    </citation>
    <scope>NUCLEOTIDE SEQUENCE [LARGE SCALE GENOMIC DNA]</scope>
    <source>
        <strain evidence="2">NBRC 112416</strain>
    </source>
</reference>